<sequence length="69" mass="8021">MHVPHWSVMIKQLKVQMTLGRTWLSDDTARLKPEWCKSHVRFLFVSSGMRLVYASVLVSQLSYSDLIIV</sequence>
<comment type="caution">
    <text evidence="1">The sequence shown here is derived from an EMBL/GenBank/DDBJ whole genome shotgun (WGS) entry which is preliminary data.</text>
</comment>
<dbReference type="Proteomes" id="UP000828941">
    <property type="component" value="Chromosome 6"/>
</dbReference>
<proteinExistence type="predicted"/>
<reference evidence="1 2" key="1">
    <citation type="journal article" date="2022" name="DNA Res.">
        <title>Chromosomal-level genome assembly of the orchid tree Bauhinia variegata (Leguminosae; Cercidoideae) supports the allotetraploid origin hypothesis of Bauhinia.</title>
        <authorList>
            <person name="Zhong Y."/>
            <person name="Chen Y."/>
            <person name="Zheng D."/>
            <person name="Pang J."/>
            <person name="Liu Y."/>
            <person name="Luo S."/>
            <person name="Meng S."/>
            <person name="Qian L."/>
            <person name="Wei D."/>
            <person name="Dai S."/>
            <person name="Zhou R."/>
        </authorList>
    </citation>
    <scope>NUCLEOTIDE SEQUENCE [LARGE SCALE GENOMIC DNA]</scope>
    <source>
        <strain evidence="1">BV-YZ2020</strain>
    </source>
</reference>
<organism evidence="1 2">
    <name type="scientific">Bauhinia variegata</name>
    <name type="common">Purple orchid tree</name>
    <name type="synonym">Phanera variegata</name>
    <dbReference type="NCBI Taxonomy" id="167791"/>
    <lineage>
        <taxon>Eukaryota</taxon>
        <taxon>Viridiplantae</taxon>
        <taxon>Streptophyta</taxon>
        <taxon>Embryophyta</taxon>
        <taxon>Tracheophyta</taxon>
        <taxon>Spermatophyta</taxon>
        <taxon>Magnoliopsida</taxon>
        <taxon>eudicotyledons</taxon>
        <taxon>Gunneridae</taxon>
        <taxon>Pentapetalae</taxon>
        <taxon>rosids</taxon>
        <taxon>fabids</taxon>
        <taxon>Fabales</taxon>
        <taxon>Fabaceae</taxon>
        <taxon>Cercidoideae</taxon>
        <taxon>Cercideae</taxon>
        <taxon>Bauhiniinae</taxon>
        <taxon>Bauhinia</taxon>
    </lineage>
</organism>
<protein>
    <submittedName>
        <fullName evidence="1">Uncharacterized protein</fullName>
    </submittedName>
</protein>
<gene>
    <name evidence="1" type="ORF">L6164_014388</name>
</gene>
<accession>A0ACB9NID5</accession>
<evidence type="ECO:0000313" key="1">
    <source>
        <dbReference type="EMBL" id="KAI4335778.1"/>
    </source>
</evidence>
<dbReference type="EMBL" id="CM039431">
    <property type="protein sequence ID" value="KAI4335778.1"/>
    <property type="molecule type" value="Genomic_DNA"/>
</dbReference>
<keyword evidence="2" id="KW-1185">Reference proteome</keyword>
<name>A0ACB9NID5_BAUVA</name>
<evidence type="ECO:0000313" key="2">
    <source>
        <dbReference type="Proteomes" id="UP000828941"/>
    </source>
</evidence>